<dbReference type="InterPro" id="IPR048324">
    <property type="entry name" value="ZSWIM1-3_RNaseH-like"/>
</dbReference>
<keyword evidence="3" id="KW-1185">Reference proteome</keyword>
<organism evidence="2 3">
    <name type="scientific">Gigaspora rosea</name>
    <dbReference type="NCBI Taxonomy" id="44941"/>
    <lineage>
        <taxon>Eukaryota</taxon>
        <taxon>Fungi</taxon>
        <taxon>Fungi incertae sedis</taxon>
        <taxon>Mucoromycota</taxon>
        <taxon>Glomeromycotina</taxon>
        <taxon>Glomeromycetes</taxon>
        <taxon>Diversisporales</taxon>
        <taxon>Gigasporaceae</taxon>
        <taxon>Gigaspora</taxon>
    </lineage>
</organism>
<dbReference type="EMBL" id="QKWP01000162">
    <property type="protein sequence ID" value="RIB25769.1"/>
    <property type="molecule type" value="Genomic_DNA"/>
</dbReference>
<sequence length="261" mass="30851">MEAKVRIEHFENSPDHTHTLDDIKKIKCSQVVRNLVEQEFLKDYRPPPILNAVKEYAKEKLNLNKSVKELRCKEVTNIKYKVCGFLDVHLIGNPKRLLDIQKSISFLEQQNLEKYGWLTLIDYTHKTNRYDYRLFTLYICNGYGCWNVGAHFFVSKEDRITVVEAFKKIQRFALNWKPRYILQDQSSIEERACNRVVTLDQKKYSDSEYVVPLFIQQMLADKARGVEKRIEKNGFDIYMHHEVIEVNTSEKDKAEGASKHR</sequence>
<evidence type="ECO:0000313" key="3">
    <source>
        <dbReference type="Proteomes" id="UP000266673"/>
    </source>
</evidence>
<dbReference type="AlphaFoldDB" id="A0A397VXQ7"/>
<protein>
    <recommendedName>
        <fullName evidence="1">ZSWIM1/3 RNaseH-like domain-containing protein</fullName>
    </recommendedName>
</protein>
<proteinExistence type="predicted"/>
<evidence type="ECO:0000259" key="1">
    <source>
        <dbReference type="Pfam" id="PF21056"/>
    </source>
</evidence>
<dbReference type="OrthoDB" id="5330842at2759"/>
<dbReference type="Proteomes" id="UP000266673">
    <property type="component" value="Unassembled WGS sequence"/>
</dbReference>
<evidence type="ECO:0000313" key="2">
    <source>
        <dbReference type="EMBL" id="RIB25769.1"/>
    </source>
</evidence>
<name>A0A397VXQ7_9GLOM</name>
<feature type="domain" description="ZSWIM1/3 RNaseH-like" evidence="1">
    <location>
        <begin position="111"/>
        <end position="177"/>
    </location>
</feature>
<accession>A0A397VXQ7</accession>
<reference evidence="2 3" key="1">
    <citation type="submission" date="2018-06" db="EMBL/GenBank/DDBJ databases">
        <title>Comparative genomics reveals the genomic features of Rhizophagus irregularis, R. cerebriforme, R. diaphanum and Gigaspora rosea, and their symbiotic lifestyle signature.</title>
        <authorList>
            <person name="Morin E."/>
            <person name="San Clemente H."/>
            <person name="Chen E.C.H."/>
            <person name="De La Providencia I."/>
            <person name="Hainaut M."/>
            <person name="Kuo A."/>
            <person name="Kohler A."/>
            <person name="Murat C."/>
            <person name="Tang N."/>
            <person name="Roy S."/>
            <person name="Loubradou J."/>
            <person name="Henrissat B."/>
            <person name="Grigoriev I.V."/>
            <person name="Corradi N."/>
            <person name="Roux C."/>
            <person name="Martin F.M."/>
        </authorList>
    </citation>
    <scope>NUCLEOTIDE SEQUENCE [LARGE SCALE GENOMIC DNA]</scope>
    <source>
        <strain evidence="2 3">DAOM 194757</strain>
    </source>
</reference>
<comment type="caution">
    <text evidence="2">The sequence shown here is derived from an EMBL/GenBank/DDBJ whole genome shotgun (WGS) entry which is preliminary data.</text>
</comment>
<dbReference type="Pfam" id="PF21056">
    <property type="entry name" value="ZSWIM1-3_RNaseH-like"/>
    <property type="match status" value="1"/>
</dbReference>
<gene>
    <name evidence="2" type="ORF">C2G38_2165087</name>
</gene>